<dbReference type="GeneID" id="14921016"/>
<dbReference type="InterPro" id="IPR001345">
    <property type="entry name" value="PG/BPGM_mutase_AS"/>
</dbReference>
<dbReference type="PANTHER" id="PTHR47927:SF2">
    <property type="entry name" value="PHOSPHOGLYCERATE MUTASE FAMILY PROTEIN"/>
    <property type="match status" value="1"/>
</dbReference>
<dbReference type="PROSITE" id="PS00175">
    <property type="entry name" value="PG_MUTASE"/>
    <property type="match status" value="1"/>
</dbReference>
<proteinExistence type="predicted"/>
<evidence type="ECO:0000313" key="2">
    <source>
        <dbReference type="EMBL" id="ELR20171.1"/>
    </source>
</evidence>
<dbReference type="CDD" id="cd07067">
    <property type="entry name" value="HP_PGM_like"/>
    <property type="match status" value="1"/>
</dbReference>
<name>L8H6U3_ACACF</name>
<dbReference type="EMBL" id="KB007926">
    <property type="protein sequence ID" value="ELR20171.1"/>
    <property type="molecule type" value="Genomic_DNA"/>
</dbReference>
<dbReference type="SUPFAM" id="SSF53254">
    <property type="entry name" value="Phosphoglycerate mutase-like"/>
    <property type="match status" value="1"/>
</dbReference>
<dbReference type="Proteomes" id="UP000011083">
    <property type="component" value="Unassembled WGS sequence"/>
</dbReference>
<gene>
    <name evidence="2" type="ORF">ACA1_116420</name>
</gene>
<dbReference type="InterPro" id="IPR029033">
    <property type="entry name" value="His_PPase_superfam"/>
</dbReference>
<sequence length="208" mass="23789">MLKLVLVRHGQAETNLTHAVGRNNHVQLTDMGKEQARKLGQYWREHDVEFDHVFASEAVRATDTAKIFRGEWEGQSANHLFVGETLATYLADPHNFRAPGGESEKEVEERMHAFFDATVLPLYQRFVQEEEERRAKEGEIGHAEAHKPRELKVAIISHGCGLRCFLRRVLGTESKLFRFELSNTATSELTLRGTEWTVRTLNCTAHLH</sequence>
<dbReference type="AlphaFoldDB" id="L8H6U3"/>
<feature type="binding site" evidence="1">
    <location>
        <begin position="8"/>
        <end position="15"/>
    </location>
    <ligand>
        <name>substrate</name>
    </ligand>
</feature>
<dbReference type="Pfam" id="PF00300">
    <property type="entry name" value="His_Phos_1"/>
    <property type="match status" value="2"/>
</dbReference>
<dbReference type="STRING" id="1257118.L8H6U3"/>
<dbReference type="KEGG" id="acan:ACA1_116420"/>
<feature type="binding site" evidence="1">
    <location>
        <position position="60"/>
    </location>
    <ligand>
        <name>substrate</name>
    </ligand>
</feature>
<reference evidence="2 3" key="1">
    <citation type="journal article" date="2013" name="Genome Biol.">
        <title>Genome of Acanthamoeba castellanii highlights extensive lateral gene transfer and early evolution of tyrosine kinase signaling.</title>
        <authorList>
            <person name="Clarke M."/>
            <person name="Lohan A.J."/>
            <person name="Liu B."/>
            <person name="Lagkouvardos I."/>
            <person name="Roy S."/>
            <person name="Zafar N."/>
            <person name="Bertelli C."/>
            <person name="Schilde C."/>
            <person name="Kianianmomeni A."/>
            <person name="Burglin T.R."/>
            <person name="Frech C."/>
            <person name="Turcotte B."/>
            <person name="Kopec K.O."/>
            <person name="Synnott J.M."/>
            <person name="Choo C."/>
            <person name="Paponov I."/>
            <person name="Finkler A."/>
            <person name="Soon Heng Tan C."/>
            <person name="Hutchins A.P."/>
            <person name="Weinmeier T."/>
            <person name="Rattei T."/>
            <person name="Chu J.S."/>
            <person name="Gimenez G."/>
            <person name="Irimia M."/>
            <person name="Rigden D.J."/>
            <person name="Fitzpatrick D.A."/>
            <person name="Lorenzo-Morales J."/>
            <person name="Bateman A."/>
            <person name="Chiu C.H."/>
            <person name="Tang P."/>
            <person name="Hegemann P."/>
            <person name="Fromm H."/>
            <person name="Raoult D."/>
            <person name="Greub G."/>
            <person name="Miranda-Saavedra D."/>
            <person name="Chen N."/>
            <person name="Nash P."/>
            <person name="Ginger M.L."/>
            <person name="Horn M."/>
            <person name="Schaap P."/>
            <person name="Caler L."/>
            <person name="Loftus B."/>
        </authorList>
    </citation>
    <scope>NUCLEOTIDE SEQUENCE [LARGE SCALE GENOMIC DNA]</scope>
    <source>
        <strain evidence="2 3">Neff</strain>
    </source>
</reference>
<accession>L8H6U3</accession>
<dbReference type="VEuPathDB" id="AmoebaDB:ACA1_116420"/>
<organism evidence="2 3">
    <name type="scientific">Acanthamoeba castellanii (strain ATCC 30010 / Neff)</name>
    <dbReference type="NCBI Taxonomy" id="1257118"/>
    <lineage>
        <taxon>Eukaryota</taxon>
        <taxon>Amoebozoa</taxon>
        <taxon>Discosea</taxon>
        <taxon>Longamoebia</taxon>
        <taxon>Centramoebida</taxon>
        <taxon>Acanthamoebidae</taxon>
        <taxon>Acanthamoeba</taxon>
    </lineage>
</organism>
<dbReference type="OrthoDB" id="354304at2759"/>
<evidence type="ECO:0000313" key="3">
    <source>
        <dbReference type="Proteomes" id="UP000011083"/>
    </source>
</evidence>
<evidence type="ECO:0000256" key="1">
    <source>
        <dbReference type="PIRSR" id="PIRSR613078-2"/>
    </source>
</evidence>
<dbReference type="InterPro" id="IPR013078">
    <property type="entry name" value="His_Pase_superF_clade-1"/>
</dbReference>
<keyword evidence="3" id="KW-1185">Reference proteome</keyword>
<dbReference type="PANTHER" id="PTHR47927">
    <property type="entry name" value="PUTATIVE-RELATED"/>
    <property type="match status" value="1"/>
</dbReference>
<dbReference type="RefSeq" id="XP_004342281.1">
    <property type="nucleotide sequence ID" value="XM_004342232.1"/>
</dbReference>
<dbReference type="SMART" id="SM00855">
    <property type="entry name" value="PGAM"/>
    <property type="match status" value="1"/>
</dbReference>
<protein>
    <submittedName>
        <fullName evidence="2">Phosphoglycerate mutase family domain containing protein</fullName>
    </submittedName>
</protein>
<dbReference type="GO" id="GO:0003824">
    <property type="term" value="F:catalytic activity"/>
    <property type="evidence" value="ECO:0007669"/>
    <property type="project" value="InterPro"/>
</dbReference>
<dbReference type="Gene3D" id="3.40.50.1240">
    <property type="entry name" value="Phosphoglycerate mutase-like"/>
    <property type="match status" value="2"/>
</dbReference>